<organism evidence="2 3">
    <name type="scientific">Mollisia scopiformis</name>
    <name type="common">Conifer needle endophyte fungus</name>
    <name type="synonym">Phialocephala scopiformis</name>
    <dbReference type="NCBI Taxonomy" id="149040"/>
    <lineage>
        <taxon>Eukaryota</taxon>
        <taxon>Fungi</taxon>
        <taxon>Dikarya</taxon>
        <taxon>Ascomycota</taxon>
        <taxon>Pezizomycotina</taxon>
        <taxon>Leotiomycetes</taxon>
        <taxon>Helotiales</taxon>
        <taxon>Mollisiaceae</taxon>
        <taxon>Mollisia</taxon>
    </lineage>
</organism>
<dbReference type="GeneID" id="28827740"/>
<evidence type="ECO:0000313" key="2">
    <source>
        <dbReference type="EMBL" id="KUJ23979.1"/>
    </source>
</evidence>
<gene>
    <name evidence="2" type="ORF">LY89DRAFT_712929</name>
</gene>
<dbReference type="RefSeq" id="XP_018078334.1">
    <property type="nucleotide sequence ID" value="XM_018218014.1"/>
</dbReference>
<keyword evidence="3" id="KW-1185">Reference proteome</keyword>
<feature type="compositionally biased region" description="Low complexity" evidence="1">
    <location>
        <begin position="52"/>
        <end position="74"/>
    </location>
</feature>
<dbReference type="KEGG" id="psco:LY89DRAFT_712929"/>
<reference evidence="2 3" key="1">
    <citation type="submission" date="2015-10" db="EMBL/GenBank/DDBJ databases">
        <title>Full genome of DAOMC 229536 Phialocephala scopiformis, a fungal endophyte of spruce producing the potent anti-insectan compound rugulosin.</title>
        <authorList>
            <consortium name="DOE Joint Genome Institute"/>
            <person name="Walker A.K."/>
            <person name="Frasz S.L."/>
            <person name="Seifert K.A."/>
            <person name="Miller J.D."/>
            <person name="Mondo S.J."/>
            <person name="Labutti K."/>
            <person name="Lipzen A."/>
            <person name="Dockter R."/>
            <person name="Kennedy M."/>
            <person name="Grigoriev I.V."/>
            <person name="Spatafora J.W."/>
        </authorList>
    </citation>
    <scope>NUCLEOTIDE SEQUENCE [LARGE SCALE GENOMIC DNA]</scope>
    <source>
        <strain evidence="2 3">CBS 120377</strain>
    </source>
</reference>
<feature type="compositionally biased region" description="Low complexity" evidence="1">
    <location>
        <begin position="19"/>
        <end position="42"/>
    </location>
</feature>
<evidence type="ECO:0000256" key="1">
    <source>
        <dbReference type="SAM" id="MobiDB-lite"/>
    </source>
</evidence>
<proteinExistence type="predicted"/>
<dbReference type="InParanoid" id="A0A194XVE3"/>
<name>A0A194XVE3_MOLSC</name>
<evidence type="ECO:0000313" key="3">
    <source>
        <dbReference type="Proteomes" id="UP000070700"/>
    </source>
</evidence>
<dbReference type="EMBL" id="KQ947404">
    <property type="protein sequence ID" value="KUJ23979.1"/>
    <property type="molecule type" value="Genomic_DNA"/>
</dbReference>
<sequence>MRCPKCNRSERVCHKTKKSSSSSTSKTKPSSSSSSTSKPTTKMESRYPTYHGSGSQRISSSSHRPSGSGSSSRRNSAENGLWDRWSGPHYGKDPYYANMNEEQLRDIRILRFGSENPTVEDKLWKTTLPRPSDAEIARSPVPQTERDLFAGTSKSTLQSGGGIQSGLQLKNDQGSGYYGPWKGSGSITGAGIWGGGRPGSHR</sequence>
<feature type="region of interest" description="Disordered" evidence="1">
    <location>
        <begin position="1"/>
        <end position="96"/>
    </location>
</feature>
<protein>
    <submittedName>
        <fullName evidence="2">Uncharacterized protein</fullName>
    </submittedName>
</protein>
<accession>A0A194XVE3</accession>
<dbReference type="Proteomes" id="UP000070700">
    <property type="component" value="Unassembled WGS sequence"/>
</dbReference>
<dbReference type="AlphaFoldDB" id="A0A194XVE3"/>